<keyword evidence="6 8" id="KW-0934">Plastid</keyword>
<geneLocation type="chloroplast" evidence="8"/>
<organism evidence="8">
    <name type="scientific">Sheathia arcuata</name>
    <dbReference type="NCBI Taxonomy" id="340433"/>
    <lineage>
        <taxon>Eukaryota</taxon>
        <taxon>Rhodophyta</taxon>
        <taxon>Florideophyceae</taxon>
        <taxon>Nemaliophycidae</taxon>
        <taxon>Batrachospermales</taxon>
        <taxon>Batrachospermaceae</taxon>
        <taxon>Sheathia</taxon>
    </lineage>
</organism>
<dbReference type="GO" id="GO:0019253">
    <property type="term" value="P:reductive pentose-phosphate cycle"/>
    <property type="evidence" value="ECO:0007669"/>
    <property type="project" value="UniProtKB-UniRule"/>
</dbReference>
<dbReference type="RefSeq" id="YP_009390150.1">
    <property type="nucleotide sequence ID" value="NC_035231.1"/>
</dbReference>
<evidence type="ECO:0000256" key="1">
    <source>
        <dbReference type="ARBA" id="ARBA00022567"/>
    </source>
</evidence>
<dbReference type="InterPro" id="IPR036385">
    <property type="entry name" value="RuBisCO_ssu_sf"/>
</dbReference>
<dbReference type="AlphaFoldDB" id="A0A3G1I992"/>
<evidence type="ECO:0000259" key="7">
    <source>
        <dbReference type="SMART" id="SM00961"/>
    </source>
</evidence>
<dbReference type="CDD" id="cd03527">
    <property type="entry name" value="RuBisCO_small"/>
    <property type="match status" value="1"/>
</dbReference>
<dbReference type="HAMAP" id="MF_00859">
    <property type="entry name" value="RuBisCO_S_bact"/>
    <property type="match status" value="1"/>
</dbReference>
<evidence type="ECO:0000256" key="6">
    <source>
        <dbReference type="HAMAP-Rule" id="MF_00860"/>
    </source>
</evidence>
<evidence type="ECO:0000256" key="4">
    <source>
        <dbReference type="ARBA" id="ARBA00038826"/>
    </source>
</evidence>
<dbReference type="InterPro" id="IPR024681">
    <property type="entry name" value="RuBisCO_ssu"/>
</dbReference>
<comment type="miscellaneous">
    <text evidence="5">The basic functional RuBisCO is composed of a large chain homodimer in a 'head-to-tail' conformation. In form I RuBisCO this homodimer is arranged in a barrel-like tetramer with the small subunits forming a tetrameric 'cap' on each end of the 'barrel'.</text>
</comment>
<evidence type="ECO:0000256" key="5">
    <source>
        <dbReference type="HAMAP-Rule" id="MF_00859"/>
    </source>
</evidence>
<name>A0A3G1I992_9FLOR</name>
<evidence type="ECO:0000256" key="2">
    <source>
        <dbReference type="ARBA" id="ARBA00023238"/>
    </source>
</evidence>
<comment type="function">
    <text evidence="6">RuBisCO catalyzes two reactions: the carboxylation of D-ribulose 1,5-bisphosphate, the primary event in carbon dioxide fixation, as well as the oxidative fragmentation of the pentose substrate. Both reactions occur simultaneously and in competition at the same active site. Although the small subunit is not catalytic it is essential for maximal activity.</text>
</comment>
<dbReference type="PANTHER" id="PTHR31262:SF23">
    <property type="entry name" value="RIBULOSE BISPHOSPHATE CARBOXYLASE SMALL SUBUNIT"/>
    <property type="match status" value="1"/>
</dbReference>
<dbReference type="InterPro" id="IPR000894">
    <property type="entry name" value="RuBisCO_ssu_dom"/>
</dbReference>
<evidence type="ECO:0000256" key="3">
    <source>
        <dbReference type="ARBA" id="ARBA00023300"/>
    </source>
</evidence>
<dbReference type="PANTHER" id="PTHR31262">
    <property type="entry name" value="RIBULOSE BISPHOSPHATE CARBOXYLASE SMALL CHAIN 1, CHLOROPLASTIC"/>
    <property type="match status" value="1"/>
</dbReference>
<dbReference type="Gene3D" id="3.30.190.10">
    <property type="entry name" value="Ribulose bisphosphate carboxylase, small subunit"/>
    <property type="match status" value="1"/>
</dbReference>
<dbReference type="SUPFAM" id="SSF55239">
    <property type="entry name" value="RuBisCO, small subunit"/>
    <property type="match status" value="1"/>
</dbReference>
<proteinExistence type="inferred from homology"/>
<dbReference type="GeneID" id="33350821"/>
<comment type="subunit">
    <text evidence="4 5">Heterohexadecamer of 8 large and 8 small subunits.</text>
</comment>
<dbReference type="GO" id="GO:0009507">
    <property type="term" value="C:chloroplast"/>
    <property type="evidence" value="ECO:0007669"/>
    <property type="project" value="UniProtKB-SubCell"/>
</dbReference>
<keyword evidence="3 5" id="KW-0120">Carbon dioxide fixation</keyword>
<dbReference type="EMBL" id="KY033529">
    <property type="protein sequence ID" value="ART65510.1"/>
    <property type="molecule type" value="Genomic_DNA"/>
</dbReference>
<keyword evidence="5 8" id="KW-0150">Chloroplast</keyword>
<dbReference type="GO" id="GO:0016984">
    <property type="term" value="F:ribulose-bisphosphate carboxylase activity"/>
    <property type="evidence" value="ECO:0007669"/>
    <property type="project" value="UniProtKB-UniRule"/>
</dbReference>
<gene>
    <name evidence="5 8" type="primary">rbcS</name>
    <name evidence="6" type="synonym">RBCS</name>
</gene>
<dbReference type="SMART" id="SM00961">
    <property type="entry name" value="RuBisCO_small"/>
    <property type="match status" value="1"/>
</dbReference>
<comment type="function">
    <text evidence="5">RuBisCO catalyzes two reactions: the carboxylation of D-ribulose 1,5-bisphosphate, the primary event in carbon dioxide fixation, as well as the oxidative fragmentation of the pentose substrate in the photorespiration process. Both reactions occur simultaneously and in competition at the same active site. Although the small subunit is not catalytic it is essential for maximal activity.</text>
</comment>
<feature type="domain" description="Ribulose bisphosphate carboxylase small subunit" evidence="7">
    <location>
        <begin position="14"/>
        <end position="113"/>
    </location>
</feature>
<evidence type="ECO:0000313" key="8">
    <source>
        <dbReference type="EMBL" id="ART65510.1"/>
    </source>
</evidence>
<reference evidence="8" key="1">
    <citation type="journal article" date="2017" name="Sci. Rep.">
        <title>Origin and evolutionary history of freshwater Rhodophyta: further insights based on phylogenomic evidence.</title>
        <authorList>
            <person name="Nan F."/>
            <person name="Feng J."/>
            <person name="Lv J."/>
            <person name="Liu Q."/>
            <person name="Fang K."/>
            <person name="Gong C."/>
            <person name="Xie S."/>
        </authorList>
    </citation>
    <scope>NUCLEOTIDE SEQUENCE</scope>
</reference>
<protein>
    <recommendedName>
        <fullName evidence="5 6">Multifunctional fusion protein</fullName>
    </recommendedName>
    <domain>
        <recommendedName>
            <fullName evidence="5">Ribulose bisphosphate carboxylase small subunit</fullName>
            <shortName evidence="5">RuBisCO small subunit</shortName>
        </recommendedName>
    </domain>
    <domain>
        <recommendedName>
            <fullName evidence="6">Ribulose bisphosphate carboxylase small subunit, chloroplastic</fullName>
        </recommendedName>
    </domain>
</protein>
<keyword evidence="2 5" id="KW-0601">Photorespiration</keyword>
<keyword evidence="1 5" id="KW-0113">Calvin cycle</keyword>
<comment type="subcellular location">
    <subcellularLocation>
        <location evidence="5">Plastid</location>
        <location evidence="5">Chloroplast</location>
    </subcellularLocation>
</comment>
<accession>A0A3G1I992</accession>
<dbReference type="Pfam" id="PF00101">
    <property type="entry name" value="RuBisCO_small"/>
    <property type="match status" value="1"/>
</dbReference>
<keyword evidence="5" id="KW-0602">Photosynthesis</keyword>
<sequence length="148" mass="17173">MLNDYKEYKIVRLTQGAFSFLPDLTDEQISQQIKYAISKNWSINIEYTDDPHPRNSYWELWGLPLFDIQDPAAVMYEIASCRKAHSGMYIKVNAFDNTRGIESCSLSFIIDRPSSEPGFSLLRTEDIGRNQKYSIHSYATERPEGSRY</sequence>
<comment type="similarity">
    <text evidence="5">Belongs to the RuBisCO small chain family.</text>
</comment>